<name>X0WX31_9ZZZZ</name>
<reference evidence="1" key="1">
    <citation type="journal article" date="2014" name="Front. Microbiol.">
        <title>High frequency of phylogenetically diverse reductive dehalogenase-homologous genes in deep subseafloor sedimentary metagenomes.</title>
        <authorList>
            <person name="Kawai M."/>
            <person name="Futagami T."/>
            <person name="Toyoda A."/>
            <person name="Takaki Y."/>
            <person name="Nishi S."/>
            <person name="Hori S."/>
            <person name="Arai W."/>
            <person name="Tsubouchi T."/>
            <person name="Morono Y."/>
            <person name="Uchiyama I."/>
            <person name="Ito T."/>
            <person name="Fujiyama A."/>
            <person name="Inagaki F."/>
            <person name="Takami H."/>
        </authorList>
    </citation>
    <scope>NUCLEOTIDE SEQUENCE</scope>
    <source>
        <strain evidence="1">Expedition CK06-06</strain>
    </source>
</reference>
<evidence type="ECO:0000313" key="1">
    <source>
        <dbReference type="EMBL" id="GAG35265.1"/>
    </source>
</evidence>
<dbReference type="AlphaFoldDB" id="X0WX31"/>
<dbReference type="Gene3D" id="2.60.120.260">
    <property type="entry name" value="Galactose-binding domain-like"/>
    <property type="match status" value="1"/>
</dbReference>
<evidence type="ECO:0008006" key="2">
    <source>
        <dbReference type="Google" id="ProtNLM"/>
    </source>
</evidence>
<dbReference type="EMBL" id="BARS01043031">
    <property type="protein sequence ID" value="GAG35265.1"/>
    <property type="molecule type" value="Genomic_DNA"/>
</dbReference>
<dbReference type="Gene3D" id="2.60.120.430">
    <property type="entry name" value="Galactose-binding lectin"/>
    <property type="match status" value="1"/>
</dbReference>
<organism evidence="1">
    <name type="scientific">marine sediment metagenome</name>
    <dbReference type="NCBI Taxonomy" id="412755"/>
    <lineage>
        <taxon>unclassified sequences</taxon>
        <taxon>metagenomes</taxon>
        <taxon>ecological metagenomes</taxon>
    </lineage>
</organism>
<feature type="non-terminal residue" evidence="1">
    <location>
        <position position="251"/>
    </location>
</feature>
<comment type="caution">
    <text evidence="1">The sequence shown here is derived from an EMBL/GenBank/DDBJ whole genome shotgun (WGS) entry which is preliminary data.</text>
</comment>
<accession>X0WX31</accession>
<feature type="non-terminal residue" evidence="1">
    <location>
        <position position="1"/>
    </location>
</feature>
<proteinExistence type="predicted"/>
<protein>
    <recommendedName>
        <fullName evidence="2">F5/8 type C domain-containing protein</fullName>
    </recommendedName>
</protein>
<gene>
    <name evidence="1" type="ORF">S01H1_65205</name>
</gene>
<sequence>ALNKPCTVITNGAENYSDAHDGEWPRDITDGSLTYEPVSSGREDGCIAWDNRDIDQLLVVTVTIDLERTYNITKIRYNPGNCERAETWNADIMESPFGRTPINPGTSYRGTWTEQTGSITASKVTIKLEKTRRSYATNWLFIGEIEVLGTPVEVTTPRISARKSWTDTGIDLKEGEKILIVAKGTWDASGSDAPEPDLPCGPEGIVPPKWVKDLSPYPYHGGRIHELLGKIGRGKPFYVGKKYEGVVEKAG</sequence>